<dbReference type="Proteomes" id="UP000233551">
    <property type="component" value="Unassembled WGS sequence"/>
</dbReference>
<evidence type="ECO:0000313" key="1">
    <source>
        <dbReference type="EMBL" id="PKI61474.1"/>
    </source>
</evidence>
<sequence>MVKRQRLYTRHRGFICPKAQARLEEYRSRCGGWVPLWCRNPHMALFEVPEKPPPVMPPYCTQITTETMRAITAGTTARFAAYFNPRGLPPPHLPQ</sequence>
<protein>
    <submittedName>
        <fullName evidence="1">Uncharacterized protein</fullName>
    </submittedName>
</protein>
<dbReference type="EMBL" id="PGOL01001035">
    <property type="protein sequence ID" value="PKI61474.1"/>
    <property type="molecule type" value="Genomic_DNA"/>
</dbReference>
<accession>A0A2I0JYQ1</accession>
<evidence type="ECO:0000313" key="2">
    <source>
        <dbReference type="Proteomes" id="UP000233551"/>
    </source>
</evidence>
<keyword evidence="2" id="KW-1185">Reference proteome</keyword>
<reference evidence="1 2" key="1">
    <citation type="submission" date="2017-11" db="EMBL/GenBank/DDBJ databases">
        <title>De-novo sequencing of pomegranate (Punica granatum L.) genome.</title>
        <authorList>
            <person name="Akparov Z."/>
            <person name="Amiraslanov A."/>
            <person name="Hajiyeva S."/>
            <person name="Abbasov M."/>
            <person name="Kaur K."/>
            <person name="Hamwieh A."/>
            <person name="Solovyev V."/>
            <person name="Salamov A."/>
            <person name="Braich B."/>
            <person name="Kosarev P."/>
            <person name="Mahmoud A."/>
            <person name="Hajiyev E."/>
            <person name="Babayeva S."/>
            <person name="Izzatullayeva V."/>
            <person name="Mammadov A."/>
            <person name="Mammadov A."/>
            <person name="Sharifova S."/>
            <person name="Ojaghi J."/>
            <person name="Eynullazada K."/>
            <person name="Bayramov B."/>
            <person name="Abdulazimova A."/>
            <person name="Shahmuradov I."/>
        </authorList>
    </citation>
    <scope>NUCLEOTIDE SEQUENCE [LARGE SCALE GENOMIC DNA]</scope>
    <source>
        <strain evidence="2">cv. AG2017</strain>
        <tissue evidence="1">Leaf</tissue>
    </source>
</reference>
<dbReference type="AlphaFoldDB" id="A0A2I0JYQ1"/>
<gene>
    <name evidence="1" type="ORF">CRG98_018157</name>
</gene>
<organism evidence="1 2">
    <name type="scientific">Punica granatum</name>
    <name type="common">Pomegranate</name>
    <dbReference type="NCBI Taxonomy" id="22663"/>
    <lineage>
        <taxon>Eukaryota</taxon>
        <taxon>Viridiplantae</taxon>
        <taxon>Streptophyta</taxon>
        <taxon>Embryophyta</taxon>
        <taxon>Tracheophyta</taxon>
        <taxon>Spermatophyta</taxon>
        <taxon>Magnoliopsida</taxon>
        <taxon>eudicotyledons</taxon>
        <taxon>Gunneridae</taxon>
        <taxon>Pentapetalae</taxon>
        <taxon>rosids</taxon>
        <taxon>malvids</taxon>
        <taxon>Myrtales</taxon>
        <taxon>Lythraceae</taxon>
        <taxon>Punica</taxon>
    </lineage>
</organism>
<proteinExistence type="predicted"/>
<name>A0A2I0JYQ1_PUNGR</name>
<comment type="caution">
    <text evidence="1">The sequence shown here is derived from an EMBL/GenBank/DDBJ whole genome shotgun (WGS) entry which is preliminary data.</text>
</comment>